<accession>A0A3R5WKA5</accession>
<dbReference type="InterPro" id="IPR012349">
    <property type="entry name" value="Split_barrel_FMN-bd"/>
</dbReference>
<dbReference type="Gene3D" id="2.30.110.10">
    <property type="entry name" value="Electron Transport, Fmn-binding Protein, Chain A"/>
    <property type="match status" value="1"/>
</dbReference>
<name>A0A3R5WKA5_9BACT</name>
<evidence type="ECO:0000313" key="2">
    <source>
        <dbReference type="Proteomes" id="UP000283872"/>
    </source>
</evidence>
<dbReference type="EMBL" id="QRVA01000099">
    <property type="protein sequence ID" value="RGS08722.1"/>
    <property type="molecule type" value="Genomic_DNA"/>
</dbReference>
<dbReference type="Proteomes" id="UP000283872">
    <property type="component" value="Unassembled WGS sequence"/>
</dbReference>
<sequence length="49" mass="5489">ILVDEKYLAEDGNPDMEKMELIVFDPIHHGYIQLGEKVGNAFSDGKALK</sequence>
<feature type="non-terminal residue" evidence="1">
    <location>
        <position position="1"/>
    </location>
</feature>
<protein>
    <submittedName>
        <fullName evidence="1">Flavin oxidoreductase</fullName>
    </submittedName>
</protein>
<reference evidence="1 2" key="1">
    <citation type="submission" date="2018-08" db="EMBL/GenBank/DDBJ databases">
        <title>A genome reference for cultivated species of the human gut microbiota.</title>
        <authorList>
            <person name="Zou Y."/>
            <person name="Xue W."/>
            <person name="Luo G."/>
        </authorList>
    </citation>
    <scope>NUCLEOTIDE SEQUENCE [LARGE SCALE GENOMIC DNA]</scope>
    <source>
        <strain evidence="1 2">AF24-12</strain>
    </source>
</reference>
<evidence type="ECO:0000313" key="1">
    <source>
        <dbReference type="EMBL" id="RGS08722.1"/>
    </source>
</evidence>
<proteinExistence type="predicted"/>
<dbReference type="AlphaFoldDB" id="A0A3R5WKA5"/>
<gene>
    <name evidence="1" type="ORF">DWY11_16200</name>
</gene>
<organism evidence="1 2">
    <name type="scientific">Segatella copri</name>
    <dbReference type="NCBI Taxonomy" id="165179"/>
    <lineage>
        <taxon>Bacteria</taxon>
        <taxon>Pseudomonadati</taxon>
        <taxon>Bacteroidota</taxon>
        <taxon>Bacteroidia</taxon>
        <taxon>Bacteroidales</taxon>
        <taxon>Prevotellaceae</taxon>
        <taxon>Segatella</taxon>
    </lineage>
</organism>
<comment type="caution">
    <text evidence="1">The sequence shown here is derived from an EMBL/GenBank/DDBJ whole genome shotgun (WGS) entry which is preliminary data.</text>
</comment>